<dbReference type="SUPFAM" id="SSF140959">
    <property type="entry name" value="Indolic compounds 2,3-dioxygenase-like"/>
    <property type="match status" value="1"/>
</dbReference>
<dbReference type="GO" id="GO:0046872">
    <property type="term" value="F:metal ion binding"/>
    <property type="evidence" value="ECO:0007669"/>
    <property type="project" value="UniProtKB-KW"/>
</dbReference>
<proteinExistence type="inferred from homology"/>
<comment type="caution">
    <text evidence="5">The sequence shown here is derived from an EMBL/GenBank/DDBJ whole genome shotgun (WGS) entry which is preliminary data.</text>
</comment>
<evidence type="ECO:0000313" key="5">
    <source>
        <dbReference type="EMBL" id="KAJ3181960.1"/>
    </source>
</evidence>
<dbReference type="InterPro" id="IPR000898">
    <property type="entry name" value="Indolamine_dOase"/>
</dbReference>
<dbReference type="EMBL" id="JADGJQ010000010">
    <property type="protein sequence ID" value="KAJ3181960.1"/>
    <property type="molecule type" value="Genomic_DNA"/>
</dbReference>
<dbReference type="Proteomes" id="UP001212152">
    <property type="component" value="Unassembled WGS sequence"/>
</dbReference>
<comment type="similarity">
    <text evidence="1">Belongs to the indoleamine 2,3-dioxygenase family.</text>
</comment>
<dbReference type="AlphaFoldDB" id="A0AAD5TT96"/>
<keyword evidence="2 4" id="KW-0479">Metal-binding</keyword>
<keyword evidence="6" id="KW-1185">Reference proteome</keyword>
<evidence type="ECO:0000313" key="6">
    <source>
        <dbReference type="Proteomes" id="UP001212152"/>
    </source>
</evidence>
<evidence type="ECO:0000256" key="3">
    <source>
        <dbReference type="ARBA" id="ARBA00023004"/>
    </source>
</evidence>
<gene>
    <name evidence="5" type="ORF">HDU87_000298</name>
</gene>
<reference evidence="5" key="1">
    <citation type="submission" date="2020-05" db="EMBL/GenBank/DDBJ databases">
        <title>Phylogenomic resolution of chytrid fungi.</title>
        <authorList>
            <person name="Stajich J.E."/>
            <person name="Amses K."/>
            <person name="Simmons R."/>
            <person name="Seto K."/>
            <person name="Myers J."/>
            <person name="Bonds A."/>
            <person name="Quandt C.A."/>
            <person name="Barry K."/>
            <person name="Liu P."/>
            <person name="Grigoriev I."/>
            <person name="Longcore J.E."/>
            <person name="James T.Y."/>
        </authorList>
    </citation>
    <scope>NUCLEOTIDE SEQUENCE</scope>
    <source>
        <strain evidence="5">JEL0379</strain>
    </source>
</reference>
<evidence type="ECO:0000256" key="1">
    <source>
        <dbReference type="ARBA" id="ARBA00007119"/>
    </source>
</evidence>
<dbReference type="GO" id="GO:0019441">
    <property type="term" value="P:L-tryptophan catabolic process to kynurenine"/>
    <property type="evidence" value="ECO:0007669"/>
    <property type="project" value="InterPro"/>
</dbReference>
<evidence type="ECO:0000256" key="2">
    <source>
        <dbReference type="ARBA" id="ARBA00022723"/>
    </source>
</evidence>
<organism evidence="5 6">
    <name type="scientific">Geranomyces variabilis</name>
    <dbReference type="NCBI Taxonomy" id="109894"/>
    <lineage>
        <taxon>Eukaryota</taxon>
        <taxon>Fungi</taxon>
        <taxon>Fungi incertae sedis</taxon>
        <taxon>Chytridiomycota</taxon>
        <taxon>Chytridiomycota incertae sedis</taxon>
        <taxon>Chytridiomycetes</taxon>
        <taxon>Spizellomycetales</taxon>
        <taxon>Powellomycetaceae</taxon>
        <taxon>Geranomyces</taxon>
    </lineage>
</organism>
<dbReference type="Pfam" id="PF01231">
    <property type="entry name" value="IDO"/>
    <property type="match status" value="1"/>
</dbReference>
<name>A0AAD5TT96_9FUNG</name>
<protein>
    <submittedName>
        <fullName evidence="5">Uncharacterized protein</fullName>
    </submittedName>
</protein>
<dbReference type="GO" id="GO:0016702">
    <property type="term" value="F:oxidoreductase activity, acting on single donors with incorporation of molecular oxygen, incorporation of two atoms of oxygen"/>
    <property type="evidence" value="ECO:0007669"/>
    <property type="project" value="UniProtKB-ARBA"/>
</dbReference>
<dbReference type="Gene3D" id="1.20.58.480">
    <property type="match status" value="1"/>
</dbReference>
<keyword evidence="4" id="KW-0349">Heme</keyword>
<dbReference type="GO" id="GO:0020037">
    <property type="term" value="F:heme binding"/>
    <property type="evidence" value="ECO:0007669"/>
    <property type="project" value="InterPro"/>
</dbReference>
<sequence length="501" mass="54706">MILAPTTRCAARRVASAAARRSLATLQKPTAGSNATFPVGTTHPSVFNISEKNGFLPAADPLVALPEKYAVLESLLQRMPLTKADGTPGLLATGAFGDAVKTEMPSAINVEAETDPAVLTALFRDYTFAASAYLLEPCDLHVRKTAGPDGMGGTYGLGRSVLPKSLAVPLAAVSRKLGAKPFMEYAQSYALYNYRRIEQDRGLDFENMELIRAFSGMQSEKGFILVHVAMVAHTGKQVAATIGALNAAAKHDRAAFDSHLVAMRSALRAINDEMETMWSRSSPADYLKFRTFIMGTKNTPLFPKGVVYEGVSDAPTFFRGESGANDSIIPTLDNFLGVEMPNNDMTAILKDFRAYRPENHSLWLSWVEERSKAVSVKQYALADPNSAVLYLSLLDLCREFRQRHWNFTKEYIIRRSSHPIATGGSPIVTWLPNQLDHILGAMAQAAAATRNAPLASENAALRDELEGRAAAQRSILDREVKDLGQKFKHQAAETDWNAVKA</sequence>
<feature type="binding site" description="proximal binding residue" evidence="4">
    <location>
        <position position="404"/>
    </location>
    <ligand>
        <name>heme b</name>
        <dbReference type="ChEBI" id="CHEBI:60344"/>
    </ligand>
    <ligandPart>
        <name>Fe</name>
        <dbReference type="ChEBI" id="CHEBI:18248"/>
    </ligandPart>
</feature>
<dbReference type="PANTHER" id="PTHR28657:SF3">
    <property type="entry name" value="INDOLEAMINE 2,3-DIOXYGENASE"/>
    <property type="match status" value="1"/>
</dbReference>
<dbReference type="InterPro" id="IPR037217">
    <property type="entry name" value="Trp/Indoleamine_2_3_dOase-like"/>
</dbReference>
<dbReference type="PANTHER" id="PTHR28657">
    <property type="entry name" value="INDOLEAMINE 2,3-DIOXYGENASE"/>
    <property type="match status" value="1"/>
</dbReference>
<accession>A0AAD5TT96</accession>
<keyword evidence="3 4" id="KW-0408">Iron</keyword>
<evidence type="ECO:0000256" key="4">
    <source>
        <dbReference type="PIRSR" id="PIRSR600898-1"/>
    </source>
</evidence>